<keyword evidence="2" id="KW-0547">Nucleotide-binding</keyword>
<comment type="caution">
    <text evidence="5">The sequence shown here is derived from an EMBL/GenBank/DDBJ whole genome shotgun (WGS) entry which is preliminary data.</text>
</comment>
<dbReference type="PANTHER" id="PTHR30258:SF1">
    <property type="entry name" value="PROTEIN TRANSPORT PROTEIN HOFB HOMOLOG"/>
    <property type="match status" value="1"/>
</dbReference>
<dbReference type="Proteomes" id="UP000177942">
    <property type="component" value="Unassembled WGS sequence"/>
</dbReference>
<dbReference type="SMART" id="SM00382">
    <property type="entry name" value="AAA"/>
    <property type="match status" value="1"/>
</dbReference>
<dbReference type="EMBL" id="MHJJ01000014">
    <property type="protein sequence ID" value="OGY65171.1"/>
    <property type="molecule type" value="Genomic_DNA"/>
</dbReference>
<gene>
    <name evidence="5" type="ORF">A3A16_00560</name>
</gene>
<dbReference type="InterPro" id="IPR001482">
    <property type="entry name" value="T2SS/T4SS_dom"/>
</dbReference>
<evidence type="ECO:0000313" key="6">
    <source>
        <dbReference type="Proteomes" id="UP000177942"/>
    </source>
</evidence>
<evidence type="ECO:0000256" key="3">
    <source>
        <dbReference type="ARBA" id="ARBA00022840"/>
    </source>
</evidence>
<dbReference type="Gene3D" id="3.40.50.300">
    <property type="entry name" value="P-loop containing nucleotide triphosphate hydrolases"/>
    <property type="match status" value="1"/>
</dbReference>
<dbReference type="GO" id="GO:0005524">
    <property type="term" value="F:ATP binding"/>
    <property type="evidence" value="ECO:0007669"/>
    <property type="project" value="UniProtKB-KW"/>
</dbReference>
<evidence type="ECO:0000256" key="1">
    <source>
        <dbReference type="ARBA" id="ARBA00006611"/>
    </source>
</evidence>
<comment type="similarity">
    <text evidence="1">Belongs to the GSP E family.</text>
</comment>
<dbReference type="STRING" id="1798407.A3A16_00560"/>
<keyword evidence="3" id="KW-0067">ATP-binding</keyword>
<dbReference type="InterPro" id="IPR037257">
    <property type="entry name" value="T2SS_E_N_sf"/>
</dbReference>
<dbReference type="Gene3D" id="3.30.300.160">
    <property type="entry name" value="Type II secretion system, protein E, N-terminal domain"/>
    <property type="match status" value="1"/>
</dbReference>
<dbReference type="Pfam" id="PF05157">
    <property type="entry name" value="MshEN"/>
    <property type="match status" value="1"/>
</dbReference>
<name>A0A1G1ZKY0_9BACT</name>
<dbReference type="PROSITE" id="PS00662">
    <property type="entry name" value="T2SP_E"/>
    <property type="match status" value="1"/>
</dbReference>
<dbReference type="CDD" id="cd01129">
    <property type="entry name" value="PulE-GspE-like"/>
    <property type="match status" value="1"/>
</dbReference>
<feature type="domain" description="Bacterial type II secretion system protein E" evidence="4">
    <location>
        <begin position="385"/>
        <end position="399"/>
    </location>
</feature>
<evidence type="ECO:0000313" key="5">
    <source>
        <dbReference type="EMBL" id="OGY65171.1"/>
    </source>
</evidence>
<dbReference type="InterPro" id="IPR007831">
    <property type="entry name" value="T2SS_GspE_N"/>
</dbReference>
<sequence>MKDQDLLKSLIEAGFLTSDQEDKISKESAVLHKSAEDIIYGRHLVDEAEVAKIKSRLLGVPYKKVDVDELGDELLGLIPEETARTYKVFPISRTKDLLVVGMLHPDDPKAQEALRFIAKQSRVSLGIYLVTPSDVELVSRKYAPYKSEVQAALQSLNIKPGQGVSSFQRVIKLEEAAAAAEEAPVIRIVASTLREAVNANASDIHIEPQRARLRIRFRLDGDLQEVSSLPIELHQPIISRIKILSSLKIDETRVPQDGRFRTVIYDREIDFRVSTFPTPAGEKAALRVLDPTIGLRSLDDLGLIGRNLDIAKEAIEKPYGMVLITGPTGSGKTTTLYALMQVLNKESVNVVSLEDPVEYTIDGVNQSQVRPEIGYDFASGLRQILRQDPDIMMVGEIRDSETAALAIHAALTGHIVLSTLHTNNAVAVIPRLTDMKVEPFLLPSSLNLMISQRLVSRLCQRCKKAEDPSPKILEEIKKEIEKLPAVVRVKYREPYKIHHSPGCKFCNNKGFVGRIALFEVLQMTPELAEIIAAGINEAKILAEAKRQGMISLRQDGVVKALDGLVSVEEVLRETEEL</sequence>
<dbReference type="SUPFAM" id="SSF52540">
    <property type="entry name" value="P-loop containing nucleoside triphosphate hydrolases"/>
    <property type="match status" value="1"/>
</dbReference>
<dbReference type="AlphaFoldDB" id="A0A1G1ZKY0"/>
<dbReference type="PANTHER" id="PTHR30258">
    <property type="entry name" value="TYPE II SECRETION SYSTEM PROTEIN GSPE-RELATED"/>
    <property type="match status" value="1"/>
</dbReference>
<dbReference type="GO" id="GO:0005886">
    <property type="term" value="C:plasma membrane"/>
    <property type="evidence" value="ECO:0007669"/>
    <property type="project" value="TreeGrafter"/>
</dbReference>
<dbReference type="Pfam" id="PF00437">
    <property type="entry name" value="T2SSE"/>
    <property type="match status" value="1"/>
</dbReference>
<dbReference type="Gene3D" id="3.30.450.90">
    <property type="match status" value="1"/>
</dbReference>
<evidence type="ECO:0000256" key="2">
    <source>
        <dbReference type="ARBA" id="ARBA00022741"/>
    </source>
</evidence>
<protein>
    <recommendedName>
        <fullName evidence="4">Bacterial type II secretion system protein E domain-containing protein</fullName>
    </recommendedName>
</protein>
<organism evidence="5 6">
    <name type="scientific">Candidatus Harrisonbacteria bacterium RIFCSPLOWO2_01_FULL_44_18</name>
    <dbReference type="NCBI Taxonomy" id="1798407"/>
    <lineage>
        <taxon>Bacteria</taxon>
        <taxon>Candidatus Harrisoniibacteriota</taxon>
    </lineage>
</organism>
<reference evidence="5 6" key="1">
    <citation type="journal article" date="2016" name="Nat. Commun.">
        <title>Thousands of microbial genomes shed light on interconnected biogeochemical processes in an aquifer system.</title>
        <authorList>
            <person name="Anantharaman K."/>
            <person name="Brown C.T."/>
            <person name="Hug L.A."/>
            <person name="Sharon I."/>
            <person name="Castelle C.J."/>
            <person name="Probst A.J."/>
            <person name="Thomas B.C."/>
            <person name="Singh A."/>
            <person name="Wilkins M.J."/>
            <person name="Karaoz U."/>
            <person name="Brodie E.L."/>
            <person name="Williams K.H."/>
            <person name="Hubbard S.S."/>
            <person name="Banfield J.F."/>
        </authorList>
    </citation>
    <scope>NUCLEOTIDE SEQUENCE [LARGE SCALE GENOMIC DNA]</scope>
</reference>
<dbReference type="GO" id="GO:0016887">
    <property type="term" value="F:ATP hydrolysis activity"/>
    <property type="evidence" value="ECO:0007669"/>
    <property type="project" value="TreeGrafter"/>
</dbReference>
<proteinExistence type="inferred from homology"/>
<accession>A0A1G1ZKY0</accession>
<dbReference type="SUPFAM" id="SSF160246">
    <property type="entry name" value="EspE N-terminal domain-like"/>
    <property type="match status" value="1"/>
</dbReference>
<dbReference type="InterPro" id="IPR003593">
    <property type="entry name" value="AAA+_ATPase"/>
</dbReference>
<dbReference type="InterPro" id="IPR027417">
    <property type="entry name" value="P-loop_NTPase"/>
</dbReference>
<evidence type="ECO:0000259" key="4">
    <source>
        <dbReference type="PROSITE" id="PS00662"/>
    </source>
</evidence>